<dbReference type="STRING" id="1561998.A0A1I7V008"/>
<keyword evidence="2" id="KW-1185">Reference proteome</keyword>
<organism evidence="2 3">
    <name type="scientific">Caenorhabditis tropicalis</name>
    <dbReference type="NCBI Taxonomy" id="1561998"/>
    <lineage>
        <taxon>Eukaryota</taxon>
        <taxon>Metazoa</taxon>
        <taxon>Ecdysozoa</taxon>
        <taxon>Nematoda</taxon>
        <taxon>Chromadorea</taxon>
        <taxon>Rhabditida</taxon>
        <taxon>Rhabditina</taxon>
        <taxon>Rhabditomorpha</taxon>
        <taxon>Rhabditoidea</taxon>
        <taxon>Rhabditidae</taxon>
        <taxon>Peloderinae</taxon>
        <taxon>Caenorhabditis</taxon>
    </lineage>
</organism>
<sequence>METDVLPICNVDESVVYCLTPPTWVHSSIPDIPRAKSALNVLVASNWRSFLEDRGVLTENNMQMSEGDESDEEAYESYMSLRQ</sequence>
<proteinExistence type="predicted"/>
<dbReference type="WBParaSite" id="Csp11.Scaffold630.g21043.t2">
    <property type="protein sequence ID" value="Csp11.Scaffold630.g21043.t2"/>
    <property type="gene ID" value="Csp11.Scaffold630.g21043"/>
</dbReference>
<dbReference type="AlphaFoldDB" id="A0A1I7V008"/>
<dbReference type="Proteomes" id="UP000095282">
    <property type="component" value="Unplaced"/>
</dbReference>
<evidence type="ECO:0000313" key="3">
    <source>
        <dbReference type="WBParaSite" id="Csp11.Scaffold630.g21043.t2"/>
    </source>
</evidence>
<evidence type="ECO:0000313" key="2">
    <source>
        <dbReference type="Proteomes" id="UP000095282"/>
    </source>
</evidence>
<accession>A0A1I7V008</accession>
<evidence type="ECO:0000256" key="1">
    <source>
        <dbReference type="SAM" id="MobiDB-lite"/>
    </source>
</evidence>
<feature type="region of interest" description="Disordered" evidence="1">
    <location>
        <begin position="62"/>
        <end position="83"/>
    </location>
</feature>
<name>A0A1I7V008_9PELO</name>
<reference evidence="3" key="1">
    <citation type="submission" date="2016-11" db="UniProtKB">
        <authorList>
            <consortium name="WormBaseParasite"/>
        </authorList>
    </citation>
    <scope>IDENTIFICATION</scope>
</reference>
<protein>
    <submittedName>
        <fullName evidence="3">JmjC domain-containing protein</fullName>
    </submittedName>
</protein>
<feature type="compositionally biased region" description="Acidic residues" evidence="1">
    <location>
        <begin position="66"/>
        <end position="75"/>
    </location>
</feature>